<keyword evidence="4" id="KW-0408">Iron</keyword>
<keyword evidence="1" id="KW-0004">4Fe-4S</keyword>
<dbReference type="Pfam" id="PF12831">
    <property type="entry name" value="FAD_oxidored"/>
    <property type="match status" value="1"/>
</dbReference>
<accession>A0ABT8VG06</accession>
<evidence type="ECO:0000313" key="7">
    <source>
        <dbReference type="EMBL" id="MDO3679910.1"/>
    </source>
</evidence>
<keyword evidence="2" id="KW-0479">Metal-binding</keyword>
<evidence type="ECO:0000256" key="3">
    <source>
        <dbReference type="ARBA" id="ARBA00023002"/>
    </source>
</evidence>
<evidence type="ECO:0000256" key="5">
    <source>
        <dbReference type="ARBA" id="ARBA00023014"/>
    </source>
</evidence>
<name>A0ABT8VG06_9BACL</name>
<feature type="transmembrane region" description="Helical" evidence="6">
    <location>
        <begin position="12"/>
        <end position="30"/>
    </location>
</feature>
<sequence>MANRTKTGIRLAIGLGLLLAFIAGGWIWWYSNDKSTAKPGEMKPLLQVSSVAQIKEAYDVIVTGTDPEGVAAAVSAARNGLSVLLVDGRNREILGGLMTLGWLNSLDNNYSPESSLVPGKHNFLNKGIFQEWYDRIEGTSFDVVTAANAFYELVRQEPNIDLLMKVKTMEPIVTVGQDGMRKVTGVQVIRQDGSRHNVKAKAVIDATQDADIAAAAGVSFTIGREDIGDPKSQMAVTLVFKLRGVTQEVWESFGRHKDTGIDRMSGWGFPEMWEYPSSNKERVRMRGLNIGRQNDGTILINALQIFGINPLDPESVDEAFEIGKKEIPLVVDYMKKNFKEFADLELAGTAPELYVRETRHMKGQYRLTMTDVLDNRDQWDRIAFGSYKVDIQSTSYQDRGAIMMNPVQYAIPFRSILPREVNGLLVVGRSAGFDTLPHGSARVIPVGMATGQAAGAAAKLAIDKGLSFRELSESKQDIAALQDMLNKQGMELKPFRIHPPAYTKHQAYAGLKAAVSMNLTVGGDKNEGFDLDGASNAQRFVYQLNGVGRVHAAYFKGKAADSLQGMDNPADTPLTLEQAAAALGSAMGLPQKPPTTMQELLARGVVKQETVSAIQDPKRLTNGEAYMLIRDGVANYAGKMYE</sequence>
<evidence type="ECO:0000313" key="8">
    <source>
        <dbReference type="Proteomes" id="UP001168883"/>
    </source>
</evidence>
<dbReference type="SUPFAM" id="SSF51905">
    <property type="entry name" value="FAD/NAD(P)-binding domain"/>
    <property type="match status" value="1"/>
</dbReference>
<dbReference type="PANTHER" id="PTHR43498">
    <property type="entry name" value="FERREDOXIN:COB-COM HETERODISULFIDE REDUCTASE SUBUNIT A"/>
    <property type="match status" value="1"/>
</dbReference>
<comment type="caution">
    <text evidence="7">The sequence shown here is derived from an EMBL/GenBank/DDBJ whole genome shotgun (WGS) entry which is preliminary data.</text>
</comment>
<dbReference type="InterPro" id="IPR036188">
    <property type="entry name" value="FAD/NAD-bd_sf"/>
</dbReference>
<dbReference type="InterPro" id="IPR039650">
    <property type="entry name" value="HdrA-like"/>
</dbReference>
<evidence type="ECO:0000256" key="6">
    <source>
        <dbReference type="SAM" id="Phobius"/>
    </source>
</evidence>
<keyword evidence="8" id="KW-1185">Reference proteome</keyword>
<gene>
    <name evidence="7" type="ORF">Q3C12_23145</name>
</gene>
<organism evidence="7 8">
    <name type="scientific">Paenibacillus ehimensis</name>
    <dbReference type="NCBI Taxonomy" id="79264"/>
    <lineage>
        <taxon>Bacteria</taxon>
        <taxon>Bacillati</taxon>
        <taxon>Bacillota</taxon>
        <taxon>Bacilli</taxon>
        <taxon>Bacillales</taxon>
        <taxon>Paenibacillaceae</taxon>
        <taxon>Paenibacillus</taxon>
    </lineage>
</organism>
<dbReference type="PANTHER" id="PTHR43498:SF1">
    <property type="entry name" value="COB--COM HETERODISULFIDE REDUCTASE IRON-SULFUR SUBUNIT A"/>
    <property type="match status" value="1"/>
</dbReference>
<dbReference type="Gene3D" id="3.50.50.60">
    <property type="entry name" value="FAD/NAD(P)-binding domain"/>
    <property type="match status" value="1"/>
</dbReference>
<keyword evidence="6" id="KW-0472">Membrane</keyword>
<evidence type="ECO:0000256" key="4">
    <source>
        <dbReference type="ARBA" id="ARBA00023004"/>
    </source>
</evidence>
<protein>
    <submittedName>
        <fullName evidence="7">FAD-dependent oxidoreductase</fullName>
    </submittedName>
</protein>
<dbReference type="EMBL" id="JAUMKJ010000033">
    <property type="protein sequence ID" value="MDO3679910.1"/>
    <property type="molecule type" value="Genomic_DNA"/>
</dbReference>
<evidence type="ECO:0000256" key="2">
    <source>
        <dbReference type="ARBA" id="ARBA00022723"/>
    </source>
</evidence>
<keyword evidence="5" id="KW-0411">Iron-sulfur</keyword>
<evidence type="ECO:0000256" key="1">
    <source>
        <dbReference type="ARBA" id="ARBA00022485"/>
    </source>
</evidence>
<proteinExistence type="predicted"/>
<keyword evidence="3" id="KW-0560">Oxidoreductase</keyword>
<dbReference type="Proteomes" id="UP001168883">
    <property type="component" value="Unassembled WGS sequence"/>
</dbReference>
<reference evidence="7" key="1">
    <citation type="submission" date="2023-07" db="EMBL/GenBank/DDBJ databases">
        <authorList>
            <person name="Aktuganov G."/>
            <person name="Boyko T."/>
            <person name="Delegan Y."/>
            <person name="Galimzianova N."/>
            <person name="Gilvanova E."/>
            <person name="Korobov V."/>
            <person name="Kuzmina L."/>
            <person name="Melentiev A."/>
            <person name="Milman P."/>
            <person name="Ryabova A."/>
            <person name="Stupak E."/>
            <person name="Yasakov T."/>
            <person name="Zharikova N."/>
            <person name="Zhurenko E."/>
        </authorList>
    </citation>
    <scope>NUCLEOTIDE SEQUENCE</scope>
    <source>
        <strain evidence="7">IB-739</strain>
    </source>
</reference>
<keyword evidence="6" id="KW-1133">Transmembrane helix</keyword>
<dbReference type="RefSeq" id="WP_302880152.1">
    <property type="nucleotide sequence ID" value="NZ_JARLKN010000065.1"/>
</dbReference>
<keyword evidence="6" id="KW-0812">Transmembrane</keyword>